<protein>
    <recommendedName>
        <fullName evidence="2">BD-FAE-like domain-containing protein</fullName>
    </recommendedName>
</protein>
<dbReference type="InterPro" id="IPR029058">
    <property type="entry name" value="AB_hydrolase_fold"/>
</dbReference>
<dbReference type="Gene3D" id="3.40.50.1820">
    <property type="entry name" value="alpha/beta hydrolase"/>
    <property type="match status" value="1"/>
</dbReference>
<organism evidence="3 4">
    <name type="scientific">Dyadobacter endophyticus</name>
    <dbReference type="NCBI Taxonomy" id="1749036"/>
    <lineage>
        <taxon>Bacteria</taxon>
        <taxon>Pseudomonadati</taxon>
        <taxon>Bacteroidota</taxon>
        <taxon>Cytophagia</taxon>
        <taxon>Cytophagales</taxon>
        <taxon>Spirosomataceae</taxon>
        <taxon>Dyadobacter</taxon>
    </lineage>
</organism>
<keyword evidence="1" id="KW-0378">Hydrolase</keyword>
<keyword evidence="4" id="KW-1185">Reference proteome</keyword>
<accession>A0ABQ1YY90</accession>
<evidence type="ECO:0000259" key="2">
    <source>
        <dbReference type="Pfam" id="PF20434"/>
    </source>
</evidence>
<dbReference type="PROSITE" id="PS51257">
    <property type="entry name" value="PROKAR_LIPOPROTEIN"/>
    <property type="match status" value="1"/>
</dbReference>
<dbReference type="InterPro" id="IPR050300">
    <property type="entry name" value="GDXG_lipolytic_enzyme"/>
</dbReference>
<feature type="domain" description="BD-FAE-like" evidence="2">
    <location>
        <begin position="112"/>
        <end position="258"/>
    </location>
</feature>
<dbReference type="PANTHER" id="PTHR48081">
    <property type="entry name" value="AB HYDROLASE SUPERFAMILY PROTEIN C4A8.06C"/>
    <property type="match status" value="1"/>
</dbReference>
<dbReference type="EMBL" id="BMIA01000003">
    <property type="protein sequence ID" value="GGH43110.1"/>
    <property type="molecule type" value="Genomic_DNA"/>
</dbReference>
<sequence>MKQLYWAYGLVILIGMLVSCRYPAPVPKPIDGEGPDTTVPNKPDTVIIDTIPAKNPDSSLANTARFGNSKIFDEAKLKSSKGIFTKAADYRGRITDLNYEFVAPGDDTLRFRPFVLMVHEGAFLFGDLGNEMGKARGLAQRGYAAAAINYRLGFNGASETYACGGNSQEAVRAVYRAVQDTYAAIHYFVDRAEEFGIDTRQIMLAGSSAGAITVTALVYMNEADFEALAPGITKALGRLDPKAEDSPFRVRALLTQMGYGIFNDEYINASNAMPTVFFQRIGDNVLPYYRGTFLSCPTYLPMEGAKMAADQLKKFKTPFELNYENLEGHHLSYPEEYVIGRYAGFMKRLWSRNPRQITNDAYKTVEDVGLK</sequence>
<dbReference type="Pfam" id="PF20434">
    <property type="entry name" value="BD-FAE"/>
    <property type="match status" value="1"/>
</dbReference>
<dbReference type="Proteomes" id="UP000600214">
    <property type="component" value="Unassembled WGS sequence"/>
</dbReference>
<dbReference type="SUPFAM" id="SSF53474">
    <property type="entry name" value="alpha/beta-Hydrolases"/>
    <property type="match status" value="1"/>
</dbReference>
<evidence type="ECO:0000256" key="1">
    <source>
        <dbReference type="ARBA" id="ARBA00022801"/>
    </source>
</evidence>
<gene>
    <name evidence="3" type="ORF">GCM10007423_40250</name>
</gene>
<comment type="caution">
    <text evidence="3">The sequence shown here is derived from an EMBL/GenBank/DDBJ whole genome shotgun (WGS) entry which is preliminary data.</text>
</comment>
<evidence type="ECO:0000313" key="4">
    <source>
        <dbReference type="Proteomes" id="UP000600214"/>
    </source>
</evidence>
<dbReference type="InterPro" id="IPR049492">
    <property type="entry name" value="BD-FAE-like_dom"/>
</dbReference>
<evidence type="ECO:0000313" key="3">
    <source>
        <dbReference type="EMBL" id="GGH43110.1"/>
    </source>
</evidence>
<dbReference type="RefSeq" id="WP_229222757.1">
    <property type="nucleotide sequence ID" value="NZ_BMIA01000003.1"/>
</dbReference>
<reference evidence="4" key="1">
    <citation type="journal article" date="2019" name="Int. J. Syst. Evol. Microbiol.">
        <title>The Global Catalogue of Microorganisms (GCM) 10K type strain sequencing project: providing services to taxonomists for standard genome sequencing and annotation.</title>
        <authorList>
            <consortium name="The Broad Institute Genomics Platform"/>
            <consortium name="The Broad Institute Genome Sequencing Center for Infectious Disease"/>
            <person name="Wu L."/>
            <person name="Ma J."/>
        </authorList>
    </citation>
    <scope>NUCLEOTIDE SEQUENCE [LARGE SCALE GENOMIC DNA]</scope>
    <source>
        <strain evidence="4">CGMCC 1.15288</strain>
    </source>
</reference>
<name>A0ABQ1YY90_9BACT</name>
<proteinExistence type="predicted"/>